<dbReference type="GeneTree" id="ENSGT00940000159742"/>
<dbReference type="PANTHER" id="PTHR11501">
    <property type="entry name" value="MICROTUBULE-ASSOCIATED PROTEIN"/>
    <property type="match status" value="1"/>
</dbReference>
<evidence type="ECO:0000313" key="10">
    <source>
        <dbReference type="Proteomes" id="UP000018468"/>
    </source>
</evidence>
<protein>
    <recommendedName>
        <fullName evidence="7">Microtubule-associated protein</fullName>
    </recommendedName>
</protein>
<dbReference type="HOGENOM" id="CLU_1457703_0_0_1"/>
<dbReference type="GO" id="GO:0008017">
    <property type="term" value="F:microtubule binding"/>
    <property type="evidence" value="ECO:0007669"/>
    <property type="project" value="InterPro"/>
</dbReference>
<dbReference type="STRING" id="7918.ENSLOCP00000010528"/>
<keyword evidence="2 7" id="KW-0963">Cytoplasm</keyword>
<dbReference type="InterPro" id="IPR027324">
    <property type="entry name" value="MAP2/MAP4/Tau"/>
</dbReference>
<evidence type="ECO:0000256" key="3">
    <source>
        <dbReference type="ARBA" id="ARBA00022553"/>
    </source>
</evidence>
<feature type="region of interest" description="Disordered" evidence="8">
    <location>
        <begin position="150"/>
        <end position="181"/>
    </location>
</feature>
<dbReference type="InParanoid" id="W5MQ69"/>
<evidence type="ECO:0000256" key="7">
    <source>
        <dbReference type="RuleBase" id="RU000686"/>
    </source>
</evidence>
<feature type="region of interest" description="Disordered" evidence="8">
    <location>
        <begin position="1"/>
        <end position="23"/>
    </location>
</feature>
<comment type="subcellular location">
    <subcellularLocation>
        <location evidence="1 7">Cytoplasm</location>
        <location evidence="1 7">Cytoskeleton</location>
    </subcellularLocation>
</comment>
<evidence type="ECO:0000256" key="5">
    <source>
        <dbReference type="ARBA" id="ARBA00022737"/>
    </source>
</evidence>
<accession>W5MQ69</accession>
<evidence type="ECO:0000256" key="4">
    <source>
        <dbReference type="ARBA" id="ARBA00022701"/>
    </source>
</evidence>
<dbReference type="eggNOG" id="KOG2418">
    <property type="taxonomic scope" value="Eukaryota"/>
</dbReference>
<dbReference type="Pfam" id="PF00418">
    <property type="entry name" value="Tubulin-binding"/>
    <property type="match status" value="3"/>
</dbReference>
<evidence type="ECO:0000256" key="8">
    <source>
        <dbReference type="SAM" id="MobiDB-lite"/>
    </source>
</evidence>
<dbReference type="EMBL" id="AHAT01010089">
    <property type="status" value="NOT_ANNOTATED_CDS"/>
    <property type="molecule type" value="Genomic_DNA"/>
</dbReference>
<evidence type="ECO:0000256" key="2">
    <source>
        <dbReference type="ARBA" id="ARBA00022490"/>
    </source>
</evidence>
<reference evidence="10" key="1">
    <citation type="submission" date="2011-12" db="EMBL/GenBank/DDBJ databases">
        <title>The Draft Genome of Lepisosteus oculatus.</title>
        <authorList>
            <consortium name="The Broad Institute Genome Assembly &amp; Analysis Group"/>
            <consortium name="Computational R&amp;D Group"/>
            <consortium name="and Sequencing Platform"/>
            <person name="Di Palma F."/>
            <person name="Alfoldi J."/>
            <person name="Johnson J."/>
            <person name="Berlin A."/>
            <person name="Gnerre S."/>
            <person name="Jaffe D."/>
            <person name="MacCallum I."/>
            <person name="Young S."/>
            <person name="Walker B.J."/>
            <person name="Lander E.S."/>
            <person name="Lindblad-Toh K."/>
        </authorList>
    </citation>
    <scope>NUCLEOTIDE SEQUENCE [LARGE SCALE GENOMIC DNA]</scope>
</reference>
<keyword evidence="10" id="KW-1185">Reference proteome</keyword>
<keyword evidence="5" id="KW-0677">Repeat</keyword>
<dbReference type="Proteomes" id="UP000018468">
    <property type="component" value="Linkage group LG9"/>
</dbReference>
<dbReference type="OMA" id="QENGMRE"/>
<evidence type="ECO:0000256" key="1">
    <source>
        <dbReference type="ARBA" id="ARBA00004245"/>
    </source>
</evidence>
<organism evidence="9 10">
    <name type="scientific">Lepisosteus oculatus</name>
    <name type="common">Spotted gar</name>
    <dbReference type="NCBI Taxonomy" id="7918"/>
    <lineage>
        <taxon>Eukaryota</taxon>
        <taxon>Metazoa</taxon>
        <taxon>Chordata</taxon>
        <taxon>Craniata</taxon>
        <taxon>Vertebrata</taxon>
        <taxon>Euteleostomi</taxon>
        <taxon>Actinopterygii</taxon>
        <taxon>Neopterygii</taxon>
        <taxon>Holostei</taxon>
        <taxon>Semionotiformes</taxon>
        <taxon>Lepisosteidae</taxon>
        <taxon>Lepisosteus</taxon>
    </lineage>
</organism>
<reference evidence="9" key="3">
    <citation type="submission" date="2025-09" db="UniProtKB">
        <authorList>
            <consortium name="Ensembl"/>
        </authorList>
    </citation>
    <scope>IDENTIFICATION</scope>
</reference>
<evidence type="ECO:0000313" key="9">
    <source>
        <dbReference type="Ensembl" id="ENSLOCP00000010528.1"/>
    </source>
</evidence>
<dbReference type="PROSITE" id="PS51491">
    <property type="entry name" value="TAU_MAP_2"/>
    <property type="match status" value="3"/>
</dbReference>
<dbReference type="InterPro" id="IPR001084">
    <property type="entry name" value="MAP_tubulin-bd_rpt"/>
</dbReference>
<dbReference type="Bgee" id="ENSLOCG00000008656">
    <property type="expression patterns" value="Expressed in camera-type eye and 12 other cell types or tissues"/>
</dbReference>
<dbReference type="AlphaFoldDB" id="W5MQ69"/>
<dbReference type="PANTHER" id="PTHR11501:SF16">
    <property type="entry name" value="MICROTUBULE-ASSOCIATED PROTEIN 4"/>
    <property type="match status" value="1"/>
</dbReference>
<sequence length="181" mass="18867">PKTSPAPRTPVRPATAPTHDIKNVRSKVQIITKKLDFSHVTSRCGSKDNIKHVPGGGNIQILNKKVDLSKVTSKCGSKANIKHKPGGGEVKIETHKVSFKEKAQSKVGSMDNVSHEPGGGNIKAEGAQEAGMGDGAPVNGALAQALTGSVAQENGMRETVPCGGDGHRDSQGLDSHIPETN</sequence>
<feature type="region of interest" description="Disordered" evidence="8">
    <location>
        <begin position="101"/>
        <end position="138"/>
    </location>
</feature>
<dbReference type="PROSITE" id="PS00229">
    <property type="entry name" value="TAU_MAP_1"/>
    <property type="match status" value="2"/>
</dbReference>
<evidence type="ECO:0000256" key="6">
    <source>
        <dbReference type="ARBA" id="ARBA00023212"/>
    </source>
</evidence>
<reference evidence="9" key="2">
    <citation type="submission" date="2025-08" db="UniProtKB">
        <authorList>
            <consortium name="Ensembl"/>
        </authorList>
    </citation>
    <scope>IDENTIFICATION</scope>
</reference>
<proteinExistence type="predicted"/>
<name>W5MQ69_LEPOC</name>
<keyword evidence="3" id="KW-0597">Phosphoprotein</keyword>
<dbReference type="Ensembl" id="ENSLOCT00000010543.1">
    <property type="protein sequence ID" value="ENSLOCP00000010528.1"/>
    <property type="gene ID" value="ENSLOCG00000008656.1"/>
</dbReference>
<feature type="compositionally biased region" description="Low complexity" evidence="8">
    <location>
        <begin position="1"/>
        <end position="18"/>
    </location>
</feature>
<keyword evidence="6 7" id="KW-0206">Cytoskeleton</keyword>
<keyword evidence="4 7" id="KW-0493">Microtubule</keyword>
<dbReference type="GO" id="GO:0005874">
    <property type="term" value="C:microtubule"/>
    <property type="evidence" value="ECO:0007669"/>
    <property type="project" value="UniProtKB-KW"/>
</dbReference>